<proteinExistence type="predicted"/>
<comment type="caution">
    <text evidence="2">The sequence shown here is derived from an EMBL/GenBank/DDBJ whole genome shotgun (WGS) entry which is preliminary data.</text>
</comment>
<keyword evidence="3" id="KW-1185">Reference proteome</keyword>
<evidence type="ECO:0000313" key="2">
    <source>
        <dbReference type="EMBL" id="RBP45835.1"/>
    </source>
</evidence>
<reference evidence="2 3" key="1">
    <citation type="submission" date="2018-06" db="EMBL/GenBank/DDBJ databases">
        <title>Genomic Encyclopedia of Type Strains, Phase IV (KMG-IV): sequencing the most valuable type-strain genomes for metagenomic binning, comparative biology and taxonomic classification.</title>
        <authorList>
            <person name="Goeker M."/>
        </authorList>
    </citation>
    <scope>NUCLEOTIDE SEQUENCE [LARGE SCALE GENOMIC DNA]</scope>
    <source>
        <strain evidence="2 3">DSM 25532</strain>
    </source>
</reference>
<dbReference type="OrthoDB" id="196092at2"/>
<name>A0A366HQ87_9BACT</name>
<dbReference type="EMBL" id="QNRR01000002">
    <property type="protein sequence ID" value="RBP45835.1"/>
    <property type="molecule type" value="Genomic_DNA"/>
</dbReference>
<gene>
    <name evidence="2" type="ORF">DES53_102217</name>
</gene>
<dbReference type="AlphaFoldDB" id="A0A366HQ87"/>
<evidence type="ECO:0008006" key="4">
    <source>
        <dbReference type="Google" id="ProtNLM"/>
    </source>
</evidence>
<keyword evidence="1" id="KW-0472">Membrane</keyword>
<evidence type="ECO:0000256" key="1">
    <source>
        <dbReference type="SAM" id="Phobius"/>
    </source>
</evidence>
<evidence type="ECO:0000313" key="3">
    <source>
        <dbReference type="Proteomes" id="UP000253426"/>
    </source>
</evidence>
<keyword evidence="1" id="KW-0812">Transmembrane</keyword>
<accession>A0A366HQ87</accession>
<protein>
    <recommendedName>
        <fullName evidence="4">Type II secretory pathway pseudopilin PulG</fullName>
    </recommendedName>
</protein>
<sequence length="187" mass="21558">MTAEKSRIISARAWIIVSVVIMLVVVISLYLPSMMRTTQRPIEREEVKLLEMAIKGYQTEYNKLPELGATDETKFVESTGLLMKMLAGRDEQLNPRMIPFYESMHRPTRDKFGDGRAESAPTDETDVRDLKGNRYRLHFDWNGDKHIPNPREPGKEILGSVIVYSAGPDGDYSTWEDNFTSWENEER</sequence>
<feature type="transmembrane region" description="Helical" evidence="1">
    <location>
        <begin position="12"/>
        <end position="31"/>
    </location>
</feature>
<dbReference type="Proteomes" id="UP000253426">
    <property type="component" value="Unassembled WGS sequence"/>
</dbReference>
<keyword evidence="1" id="KW-1133">Transmembrane helix</keyword>
<organism evidence="2 3">
    <name type="scientific">Roseimicrobium gellanilyticum</name>
    <dbReference type="NCBI Taxonomy" id="748857"/>
    <lineage>
        <taxon>Bacteria</taxon>
        <taxon>Pseudomonadati</taxon>
        <taxon>Verrucomicrobiota</taxon>
        <taxon>Verrucomicrobiia</taxon>
        <taxon>Verrucomicrobiales</taxon>
        <taxon>Verrucomicrobiaceae</taxon>
        <taxon>Roseimicrobium</taxon>
    </lineage>
</organism>